<evidence type="ECO:0000313" key="1">
    <source>
        <dbReference type="EMBL" id="VBA38038.1"/>
    </source>
</evidence>
<accession>A0A498PWA1</accession>
<proteinExistence type="predicted"/>
<dbReference type="Proteomes" id="UP000267289">
    <property type="component" value="Unassembled WGS sequence"/>
</dbReference>
<evidence type="ECO:0000313" key="2">
    <source>
        <dbReference type="Proteomes" id="UP000267289"/>
    </source>
</evidence>
<dbReference type="InterPro" id="IPR045631">
    <property type="entry name" value="DUF6315"/>
</dbReference>
<sequence>MTGRVRALCCVCGQLRTISEAYRRSDGNQTSDSPIEPNGWRMTTTIKCGHCGHRTRHAVLRDDSDPFRDRAEGRMYGKWAQA</sequence>
<dbReference type="Pfam" id="PF19836">
    <property type="entry name" value="DUF6315"/>
    <property type="match status" value="1"/>
</dbReference>
<protein>
    <submittedName>
        <fullName evidence="1">Uncharacterized protein</fullName>
    </submittedName>
</protein>
<keyword evidence="2" id="KW-1185">Reference proteome</keyword>
<name>A0A498PWA1_9MYCO</name>
<dbReference type="AlphaFoldDB" id="A0A498PWA1"/>
<gene>
    <name evidence="1" type="ORF">LAUMK13_01929</name>
</gene>
<organism evidence="1 2">
    <name type="scientific">Mycobacterium innocens</name>
    <dbReference type="NCBI Taxonomy" id="2341083"/>
    <lineage>
        <taxon>Bacteria</taxon>
        <taxon>Bacillati</taxon>
        <taxon>Actinomycetota</taxon>
        <taxon>Actinomycetes</taxon>
        <taxon>Mycobacteriales</taxon>
        <taxon>Mycobacteriaceae</taxon>
        <taxon>Mycobacterium</taxon>
    </lineage>
</organism>
<reference evidence="1 2" key="1">
    <citation type="submission" date="2018-09" db="EMBL/GenBank/DDBJ databases">
        <authorList>
            <person name="Tagini F."/>
        </authorList>
    </citation>
    <scope>NUCLEOTIDE SEQUENCE [LARGE SCALE GENOMIC DNA]</scope>
    <source>
        <strain evidence="1 2">MK13</strain>
    </source>
</reference>
<dbReference type="EMBL" id="UPHQ01000081">
    <property type="protein sequence ID" value="VBA38038.1"/>
    <property type="molecule type" value="Genomic_DNA"/>
</dbReference>